<organism evidence="2 3">
    <name type="scientific">Pelosinus baikalensis</name>
    <dbReference type="NCBI Taxonomy" id="2892015"/>
    <lineage>
        <taxon>Bacteria</taxon>
        <taxon>Bacillati</taxon>
        <taxon>Bacillota</taxon>
        <taxon>Negativicutes</taxon>
        <taxon>Selenomonadales</taxon>
        <taxon>Sporomusaceae</taxon>
        <taxon>Pelosinus</taxon>
    </lineage>
</organism>
<evidence type="ECO:0000259" key="1">
    <source>
        <dbReference type="PROSITE" id="PS50006"/>
    </source>
</evidence>
<proteinExistence type="predicted"/>
<dbReference type="EMBL" id="JAJHJB010000006">
    <property type="protein sequence ID" value="MCC5465062.1"/>
    <property type="molecule type" value="Genomic_DNA"/>
</dbReference>
<keyword evidence="3" id="KW-1185">Reference proteome</keyword>
<dbReference type="SMART" id="SM00240">
    <property type="entry name" value="FHA"/>
    <property type="match status" value="1"/>
</dbReference>
<protein>
    <submittedName>
        <fullName evidence="2">DUF3662 domain-containing protein</fullName>
    </submittedName>
</protein>
<dbReference type="Gene3D" id="2.60.200.20">
    <property type="match status" value="1"/>
</dbReference>
<sequence>MKFVRSLENMFEKYIEGFFNNKFSSGLQPIEIGKQLVRTMDDEKTVGISKTYVPNLYIVYLNNADYSRIVSYSQTICKELSLYIAGQAEQRQYTIIGTPVIEFNEDIGITKGNFRVVSFFSEPLPEENKLESEDPGCHLESDTRVFDKVECNMMGKEPCLLGTLKVLEGPDIGVKVDVKNNRVNIGRRASNELPLTDLNTSRLQAYVIVEDKNHILYDAKSLNGTYVNDHRIMRKELENGDHIKIGNTVILYEVN</sequence>
<dbReference type="InterPro" id="IPR032030">
    <property type="entry name" value="YscD_cytoplasmic_dom"/>
</dbReference>
<comment type="caution">
    <text evidence="2">The sequence shown here is derived from an EMBL/GenBank/DDBJ whole genome shotgun (WGS) entry which is preliminary data.</text>
</comment>
<dbReference type="RefSeq" id="WP_229534440.1">
    <property type="nucleotide sequence ID" value="NZ_JAJHJB010000006.1"/>
</dbReference>
<dbReference type="Pfam" id="PF12401">
    <property type="entry name" value="FhaA_N"/>
    <property type="match status" value="1"/>
</dbReference>
<dbReference type="SUPFAM" id="SSF49879">
    <property type="entry name" value="SMAD/FHA domain"/>
    <property type="match status" value="1"/>
</dbReference>
<name>A0ABS8HSK6_9FIRM</name>
<evidence type="ECO:0000313" key="3">
    <source>
        <dbReference type="Proteomes" id="UP001165492"/>
    </source>
</evidence>
<reference evidence="2" key="1">
    <citation type="submission" date="2021-11" db="EMBL/GenBank/DDBJ databases">
        <title>Description of a new species Pelosinus isolated from the bottom sediments of Lake Baikal.</title>
        <authorList>
            <person name="Zakharyuk A."/>
        </authorList>
    </citation>
    <scope>NUCLEOTIDE SEQUENCE</scope>
    <source>
        <strain evidence="2">Bkl1</strain>
    </source>
</reference>
<gene>
    <name evidence="2" type="ORF">LMF89_06765</name>
</gene>
<dbReference type="InterPro" id="IPR000253">
    <property type="entry name" value="FHA_dom"/>
</dbReference>
<dbReference type="Gene3D" id="3.30.2320.60">
    <property type="entry name" value="FhaA, phosphopeptide-binding domain (DUF3662)"/>
    <property type="match status" value="1"/>
</dbReference>
<dbReference type="CDD" id="cd00060">
    <property type="entry name" value="FHA"/>
    <property type="match status" value="1"/>
</dbReference>
<dbReference type="InterPro" id="IPR042287">
    <property type="entry name" value="FhaA_N_sf"/>
</dbReference>
<accession>A0ABS8HSK6</accession>
<evidence type="ECO:0000313" key="2">
    <source>
        <dbReference type="EMBL" id="MCC5465062.1"/>
    </source>
</evidence>
<dbReference type="PROSITE" id="PS50006">
    <property type="entry name" value="FHA_DOMAIN"/>
    <property type="match status" value="1"/>
</dbReference>
<dbReference type="Pfam" id="PF16697">
    <property type="entry name" value="Yop-YscD_cpl"/>
    <property type="match status" value="1"/>
</dbReference>
<feature type="domain" description="FHA" evidence="1">
    <location>
        <begin position="183"/>
        <end position="232"/>
    </location>
</feature>
<dbReference type="Proteomes" id="UP001165492">
    <property type="component" value="Unassembled WGS sequence"/>
</dbReference>
<dbReference type="InterPro" id="IPR008984">
    <property type="entry name" value="SMAD_FHA_dom_sf"/>
</dbReference>
<dbReference type="InterPro" id="IPR022128">
    <property type="entry name" value="FhaA_N"/>
</dbReference>